<proteinExistence type="inferred from homology"/>
<dbReference type="HOGENOM" id="CLU_061552_1_0_2"/>
<dbReference type="PIRSF" id="PIRSF005295">
    <property type="entry name" value="UCP005295_TatD"/>
    <property type="match status" value="1"/>
</dbReference>
<dbReference type="EMBL" id="CP001899">
    <property type="protein sequence ID" value="ADC65655.1"/>
    <property type="molecule type" value="Genomic_DNA"/>
</dbReference>
<dbReference type="KEGG" id="fpl:Ferp_1504"/>
<reference evidence="2 3" key="2">
    <citation type="journal article" date="2011" name="Stand. Genomic Sci.">
        <title>Complete genome sequence of Ferroglobus placidus AEDII12DO.</title>
        <authorList>
            <person name="Anderson I."/>
            <person name="Risso C."/>
            <person name="Holmes D."/>
            <person name="Lucas S."/>
            <person name="Copeland A."/>
            <person name="Lapidus A."/>
            <person name="Cheng J.F."/>
            <person name="Bruce D."/>
            <person name="Goodwin L."/>
            <person name="Pitluck S."/>
            <person name="Saunders E."/>
            <person name="Brettin T."/>
            <person name="Detter J.C."/>
            <person name="Han C."/>
            <person name="Tapia R."/>
            <person name="Larimer F."/>
            <person name="Land M."/>
            <person name="Hauser L."/>
            <person name="Woyke T."/>
            <person name="Lovley D."/>
            <person name="Kyrpides N."/>
            <person name="Ivanova N."/>
        </authorList>
    </citation>
    <scope>NUCLEOTIDE SEQUENCE [LARGE SCALE GENOMIC DNA]</scope>
    <source>
        <strain evidence="3">DSM 10642 / AEDII12DO</strain>
    </source>
</reference>
<keyword evidence="1" id="KW-0378">Hydrolase</keyword>
<accession>D3RYU2</accession>
<name>D3RYU2_FERPA</name>
<dbReference type="eggNOG" id="arCOG00892">
    <property type="taxonomic scope" value="Archaea"/>
</dbReference>
<dbReference type="InterPro" id="IPR032466">
    <property type="entry name" value="Metal_Hydrolase"/>
</dbReference>
<keyword evidence="1" id="KW-0479">Metal-binding</keyword>
<dbReference type="InterPro" id="IPR012022">
    <property type="entry name" value="UCP005295"/>
</dbReference>
<dbReference type="InterPro" id="IPR001130">
    <property type="entry name" value="TatD-like"/>
</dbReference>
<dbReference type="AlphaFoldDB" id="D3RYU2"/>
<dbReference type="Proteomes" id="UP000002613">
    <property type="component" value="Chromosome"/>
</dbReference>
<protein>
    <submittedName>
        <fullName evidence="2">TatD-related deoxyribonuclease</fullName>
    </submittedName>
</protein>
<gene>
    <name evidence="2" type="ordered locus">Ferp_1504</name>
</gene>
<comment type="similarity">
    <text evidence="1">Belongs to the metallo-dependent hydrolases superfamily.</text>
</comment>
<dbReference type="PANTHER" id="PTHR42658">
    <property type="entry name" value="HYDROLASE TATD"/>
    <property type="match status" value="1"/>
</dbReference>
<reference evidence="3" key="1">
    <citation type="submission" date="2010-02" db="EMBL/GenBank/DDBJ databases">
        <title>Complete sequence of Ferroglobus placidus DSM 10642.</title>
        <authorList>
            <consortium name="US DOE Joint Genome Institute"/>
            <person name="Lucas S."/>
            <person name="Copeland A."/>
            <person name="Lapidus A."/>
            <person name="Cheng J.-F."/>
            <person name="Bruce D."/>
            <person name="Goodwin L."/>
            <person name="Pitluck S."/>
            <person name="Saunders E."/>
            <person name="Brettin T."/>
            <person name="Detter J.C."/>
            <person name="Han C."/>
            <person name="Tapia R."/>
            <person name="Larimer F."/>
            <person name="Land M."/>
            <person name="Hauser L."/>
            <person name="Kyrpides N."/>
            <person name="Ivanova N."/>
            <person name="Holmes D."/>
            <person name="Lovley D."/>
            <person name="Kyrpides N."/>
            <person name="Anderson I.J."/>
            <person name="Woyke T."/>
        </authorList>
    </citation>
    <scope>NUCLEOTIDE SEQUENCE [LARGE SCALE GENOMIC DNA]</scope>
    <source>
        <strain evidence="3">DSM 10642 / AEDII12DO</strain>
    </source>
</reference>
<dbReference type="RefSeq" id="WP_012965996.1">
    <property type="nucleotide sequence ID" value="NC_013849.1"/>
</dbReference>
<evidence type="ECO:0000313" key="2">
    <source>
        <dbReference type="EMBL" id="ADC65655.1"/>
    </source>
</evidence>
<sequence length="243" mass="27967">MELFDSHIHSEGRSVKDLAKMSDHGIKHAVSCAFYPIRPLFAETLIDLFRKLIEYERERGKKAGMNIYAAIGIHPRCIPREWDKALKFMEEVEGYIAFGEIGLEEASKEEVEVFKDQLKLAKKLDVPCIIHTPRRNKEAVAEKIFEILERIEFPEELCLIDHANAAVAEKALRKGYHVGLTVQPGKLSVEEAVEIVYNFGDEYFVANSDTGFSESDYLAVYKLWKELKNEKVLLKNAKRFFRI</sequence>
<dbReference type="Pfam" id="PF01026">
    <property type="entry name" value="TatD_DNase"/>
    <property type="match status" value="1"/>
</dbReference>
<keyword evidence="3" id="KW-1185">Reference proteome</keyword>
<dbReference type="SUPFAM" id="SSF51556">
    <property type="entry name" value="Metallo-dependent hydrolases"/>
    <property type="match status" value="1"/>
</dbReference>
<dbReference type="GO" id="GO:0046872">
    <property type="term" value="F:metal ion binding"/>
    <property type="evidence" value="ECO:0007669"/>
    <property type="project" value="UniProtKB-KW"/>
</dbReference>
<dbReference type="GO" id="GO:0016788">
    <property type="term" value="F:hydrolase activity, acting on ester bonds"/>
    <property type="evidence" value="ECO:0007669"/>
    <property type="project" value="UniProtKB-UniRule"/>
</dbReference>
<dbReference type="PaxDb" id="589924-Ferp_1504"/>
<dbReference type="Gene3D" id="3.20.20.140">
    <property type="entry name" value="Metal-dependent hydrolases"/>
    <property type="match status" value="1"/>
</dbReference>
<dbReference type="OrthoDB" id="359310at2157"/>
<dbReference type="PANTHER" id="PTHR42658:SF1">
    <property type="entry name" value="HYDROLASE TATD"/>
    <property type="match status" value="1"/>
</dbReference>
<dbReference type="STRING" id="589924.Ferp_1504"/>
<dbReference type="GeneID" id="8779024"/>
<evidence type="ECO:0000256" key="1">
    <source>
        <dbReference type="PIRNR" id="PIRNR005295"/>
    </source>
</evidence>
<organism evidence="2 3">
    <name type="scientific">Ferroglobus placidus (strain DSM 10642 / AEDII12DO)</name>
    <dbReference type="NCBI Taxonomy" id="589924"/>
    <lineage>
        <taxon>Archaea</taxon>
        <taxon>Methanobacteriati</taxon>
        <taxon>Methanobacteriota</taxon>
        <taxon>Archaeoglobi</taxon>
        <taxon>Archaeoglobales</taxon>
        <taxon>Archaeoglobaceae</taxon>
        <taxon>Ferroglobus</taxon>
    </lineage>
</organism>
<evidence type="ECO:0000313" key="3">
    <source>
        <dbReference type="Proteomes" id="UP000002613"/>
    </source>
</evidence>